<dbReference type="Proteomes" id="UP001152531">
    <property type="component" value="Unassembled WGS sequence"/>
</dbReference>
<name>A0ACA9YDZ0_9ASCO</name>
<gene>
    <name evidence="1" type="ORF">CLIB1444_13S00738</name>
</gene>
<comment type="caution">
    <text evidence="1">The sequence shown here is derived from an EMBL/GenBank/DDBJ whole genome shotgun (WGS) entry which is preliminary data.</text>
</comment>
<dbReference type="EMBL" id="CALSDN010000013">
    <property type="protein sequence ID" value="CAH6723117.1"/>
    <property type="molecule type" value="Genomic_DNA"/>
</dbReference>
<protein>
    <submittedName>
        <fullName evidence="1">Nucleoporin Nup84p</fullName>
    </submittedName>
</protein>
<accession>A0ACA9YDZ0</accession>
<reference evidence="1" key="1">
    <citation type="submission" date="2022-06" db="EMBL/GenBank/DDBJ databases">
        <authorList>
            <person name="Legras J.-L."/>
            <person name="Devillers H."/>
            <person name="Grondin C."/>
        </authorList>
    </citation>
    <scope>NUCLEOTIDE SEQUENCE</scope>
    <source>
        <strain evidence="1">CLIB 1444</strain>
    </source>
</reference>
<evidence type="ECO:0000313" key="2">
    <source>
        <dbReference type="Proteomes" id="UP001152531"/>
    </source>
</evidence>
<keyword evidence="2" id="KW-1185">Reference proteome</keyword>
<evidence type="ECO:0000313" key="1">
    <source>
        <dbReference type="EMBL" id="CAH6723117.1"/>
    </source>
</evidence>
<organism evidence="1 2">
    <name type="scientific">[Candida] jaroonii</name>
    <dbReference type="NCBI Taxonomy" id="467808"/>
    <lineage>
        <taxon>Eukaryota</taxon>
        <taxon>Fungi</taxon>
        <taxon>Dikarya</taxon>
        <taxon>Ascomycota</taxon>
        <taxon>Saccharomycotina</taxon>
        <taxon>Pichiomycetes</taxon>
        <taxon>Debaryomycetaceae</taxon>
        <taxon>Yamadazyma</taxon>
    </lineage>
</organism>
<sequence>MDDSMDIEVVNVGIEKKFVDALSEFSQSQDPFDIIRQFRDISSTKAIQIKDELLINDNEILQQEFESWQLETKLWHLVEILYSFRLSNIELNEETEFSSVAIKEENFRRSNKRVAELGMIIDWVQYNSESVDTSVIPWVTKWKHTMKYVETKDLNVLIDQGTLIKGDYITEFDVDAPIRQKKSLHPEDLKNDDIIFQTIYELILVHNYDEALSLANETGNYTLSMILFGDILPYLDPIIDEKYMKERGLEFNNATGCKHKLLWYKSVYKLAQQPNINKYERMIYNYLSGSNIGENLKSSSTWDKWLLLYCNQLMIFEILKFYETIYNSEENLDIKIIKPQTSTIESILNNLSKSDNSISEMSRHPLRIITGGIMINKITPLVSEVVKSHKDNEVFNNQSLLRILVHLTIFLNSVELESSTVNDFTKLISLYISKLSENGLQDLIPVYLSFIPNEIDAIEIYSNFLLSIRDKDQRTNQIKIAKRIPYFIDQSDSDNLSEDRLSIFLRKTVEKILKKTEPYYQPTKEPLIIKDDIESVEDIDRELFESVEWFLANSMNEDIIVVSIIIIKRLLICGKLAALKEFSINKNFKRIINNYDNDLSTKKLLQDENSREITPIPSISDESKEELLNYDLLIKGLISINEWKKFIEENGKESKSFSTKDVENSIEKTTKQIYNLIMNWLVNSHDELLKELRNLYVPYLIIELLQIYEFARLNNWDYLQKAFELIKQVANEDENDLLNCFISSGKLNEFLIKCGKVSLIASEKGVKGIFV</sequence>
<proteinExistence type="predicted"/>